<feature type="domain" description="N-(5'phosphoribosyl) anthranilate isomerase (PRAI)" evidence="9">
    <location>
        <begin position="4"/>
        <end position="184"/>
    </location>
</feature>
<gene>
    <name evidence="8" type="primary">trpF</name>
    <name evidence="10" type="ORF">F1737_06835</name>
</gene>
<dbReference type="GO" id="GO:0000162">
    <property type="term" value="P:L-tryptophan biosynthetic process"/>
    <property type="evidence" value="ECO:0007669"/>
    <property type="project" value="UniProtKB-UniRule"/>
</dbReference>
<dbReference type="Pfam" id="PF00697">
    <property type="entry name" value="PRAI"/>
    <property type="match status" value="1"/>
</dbReference>
<sequence length="190" mass="20682">MRIKVCGITTKRDALIAEEEGADAIGVVVCSESKRSVTIRKAREIFDSLAPNTEKICVTNTENESDIDIILSLKPTAIQVPVSLKIPEGSRTKIYRVISRGNECPLNCDAVVIDESKGRGVPFDQEFAKEIIEKSGVPVILAGGLCPENVGQVIENLSPYAVDVSSGVETIHGIKDRKKLTEFVRICREA</sequence>
<dbReference type="AlphaFoldDB" id="A0AA97FCN1"/>
<dbReference type="GO" id="GO:0004640">
    <property type="term" value="F:phosphoribosylanthranilate isomerase activity"/>
    <property type="evidence" value="ECO:0007669"/>
    <property type="project" value="UniProtKB-UniRule"/>
</dbReference>
<dbReference type="InterPro" id="IPR044643">
    <property type="entry name" value="TrpF_fam"/>
</dbReference>
<keyword evidence="4 8" id="KW-0028">Amino-acid biosynthesis</keyword>
<dbReference type="SUPFAM" id="SSF51366">
    <property type="entry name" value="Ribulose-phoshate binding barrel"/>
    <property type="match status" value="1"/>
</dbReference>
<keyword evidence="5 8" id="KW-0822">Tryptophan biosynthesis</keyword>
<dbReference type="HAMAP" id="MF_00135">
    <property type="entry name" value="PRAI"/>
    <property type="match status" value="1"/>
</dbReference>
<protein>
    <recommendedName>
        <fullName evidence="8">N-(5'-phosphoribosyl)anthranilate isomerase</fullName>
        <shortName evidence="8">PRAI</shortName>
        <ecNumber evidence="8">5.3.1.24</ecNumber>
    </recommendedName>
</protein>
<dbReference type="Proteomes" id="UP001301797">
    <property type="component" value="Chromosome"/>
</dbReference>
<dbReference type="InterPro" id="IPR011060">
    <property type="entry name" value="RibuloseP-bd_barrel"/>
</dbReference>
<reference evidence="10 11" key="1">
    <citation type="submission" date="2019-09" db="EMBL/GenBank/DDBJ databases">
        <title>The complete genome of Methanoplanus sp. FWC-SCC4.</title>
        <authorList>
            <person name="Chen S.-C."/>
            <person name="Zhou Y.-Z."/>
            <person name="Lai M.-C."/>
        </authorList>
    </citation>
    <scope>NUCLEOTIDE SEQUENCE [LARGE SCALE GENOMIC DNA]</scope>
    <source>
        <strain evidence="10 11">FWC-SCC4</strain>
    </source>
</reference>
<dbReference type="Gene3D" id="3.20.20.70">
    <property type="entry name" value="Aldolase class I"/>
    <property type="match status" value="1"/>
</dbReference>
<evidence type="ECO:0000256" key="6">
    <source>
        <dbReference type="ARBA" id="ARBA00023141"/>
    </source>
</evidence>
<evidence type="ECO:0000256" key="3">
    <source>
        <dbReference type="ARBA" id="ARBA00007571"/>
    </source>
</evidence>
<evidence type="ECO:0000256" key="2">
    <source>
        <dbReference type="ARBA" id="ARBA00004664"/>
    </source>
</evidence>
<accession>A0AA97FCN1</accession>
<keyword evidence="11" id="KW-1185">Reference proteome</keyword>
<dbReference type="InterPro" id="IPR001240">
    <property type="entry name" value="PRAI_dom"/>
</dbReference>
<proteinExistence type="inferred from homology"/>
<evidence type="ECO:0000256" key="7">
    <source>
        <dbReference type="ARBA" id="ARBA00023235"/>
    </source>
</evidence>
<keyword evidence="7 8" id="KW-0413">Isomerase</keyword>
<name>A0AA97FCN1_9EURY</name>
<evidence type="ECO:0000256" key="4">
    <source>
        <dbReference type="ARBA" id="ARBA00022605"/>
    </source>
</evidence>
<dbReference type="EMBL" id="CP043875">
    <property type="protein sequence ID" value="WOF16437.1"/>
    <property type="molecule type" value="Genomic_DNA"/>
</dbReference>
<evidence type="ECO:0000256" key="5">
    <source>
        <dbReference type="ARBA" id="ARBA00022822"/>
    </source>
</evidence>
<dbReference type="KEGG" id="mefw:F1737_06835"/>
<dbReference type="PANTHER" id="PTHR42894">
    <property type="entry name" value="N-(5'-PHOSPHORIBOSYL)ANTHRANILATE ISOMERASE"/>
    <property type="match status" value="1"/>
</dbReference>
<dbReference type="PANTHER" id="PTHR42894:SF1">
    <property type="entry name" value="N-(5'-PHOSPHORIBOSYL)ANTHRANILATE ISOMERASE"/>
    <property type="match status" value="1"/>
</dbReference>
<evidence type="ECO:0000313" key="11">
    <source>
        <dbReference type="Proteomes" id="UP001301797"/>
    </source>
</evidence>
<evidence type="ECO:0000313" key="10">
    <source>
        <dbReference type="EMBL" id="WOF16437.1"/>
    </source>
</evidence>
<evidence type="ECO:0000256" key="8">
    <source>
        <dbReference type="HAMAP-Rule" id="MF_00135"/>
    </source>
</evidence>
<dbReference type="CDD" id="cd00405">
    <property type="entry name" value="PRAI"/>
    <property type="match status" value="1"/>
</dbReference>
<organism evidence="10 11">
    <name type="scientific">Methanochimaera problematica</name>
    <dbReference type="NCBI Taxonomy" id="2609417"/>
    <lineage>
        <taxon>Archaea</taxon>
        <taxon>Methanobacteriati</taxon>
        <taxon>Methanobacteriota</taxon>
        <taxon>Stenosarchaea group</taxon>
        <taxon>Methanomicrobia</taxon>
        <taxon>Methanomicrobiales</taxon>
        <taxon>Methanomicrobiaceae</taxon>
        <taxon>Methanochimaera</taxon>
    </lineage>
</organism>
<dbReference type="InterPro" id="IPR013785">
    <property type="entry name" value="Aldolase_TIM"/>
</dbReference>
<comment type="similarity">
    <text evidence="3 8">Belongs to the TrpF family.</text>
</comment>
<evidence type="ECO:0000256" key="1">
    <source>
        <dbReference type="ARBA" id="ARBA00001164"/>
    </source>
</evidence>
<keyword evidence="6 8" id="KW-0057">Aromatic amino acid biosynthesis</keyword>
<comment type="catalytic activity">
    <reaction evidence="1 8">
        <text>N-(5-phospho-beta-D-ribosyl)anthranilate = 1-(2-carboxyphenylamino)-1-deoxy-D-ribulose 5-phosphate</text>
        <dbReference type="Rhea" id="RHEA:21540"/>
        <dbReference type="ChEBI" id="CHEBI:18277"/>
        <dbReference type="ChEBI" id="CHEBI:58613"/>
        <dbReference type="EC" id="5.3.1.24"/>
    </reaction>
</comment>
<comment type="pathway">
    <text evidence="2 8">Amino-acid biosynthesis; L-tryptophan biosynthesis; L-tryptophan from chorismate: step 3/5.</text>
</comment>
<dbReference type="EC" id="5.3.1.24" evidence="8"/>
<evidence type="ECO:0000259" key="9">
    <source>
        <dbReference type="Pfam" id="PF00697"/>
    </source>
</evidence>